<dbReference type="Gene3D" id="2.60.120.1440">
    <property type="match status" value="1"/>
</dbReference>
<evidence type="ECO:0000259" key="1">
    <source>
        <dbReference type="Pfam" id="PF04773"/>
    </source>
</evidence>
<accession>B0SQW7</accession>
<evidence type="ECO:0000313" key="3">
    <source>
        <dbReference type="Proteomes" id="UP000001847"/>
    </source>
</evidence>
<proteinExistence type="predicted"/>
<protein>
    <recommendedName>
        <fullName evidence="1">FecR protein domain-containing protein</fullName>
    </recommendedName>
</protein>
<gene>
    <name evidence="2" type="ordered locus">LEPBI_I3299</name>
</gene>
<dbReference type="PANTHER" id="PTHR38731:SF1">
    <property type="entry name" value="FECR PROTEIN DOMAIN-CONTAINING PROTEIN"/>
    <property type="match status" value="1"/>
</dbReference>
<feature type="domain" description="FecR protein" evidence="1">
    <location>
        <begin position="71"/>
        <end position="167"/>
    </location>
</feature>
<keyword evidence="3" id="KW-1185">Reference proteome</keyword>
<dbReference type="Pfam" id="PF04773">
    <property type="entry name" value="FecR"/>
    <property type="match status" value="1"/>
</dbReference>
<dbReference type="STRING" id="456481.LEPBI_I3299"/>
<dbReference type="Proteomes" id="UP000001847">
    <property type="component" value="Chromosome I"/>
</dbReference>
<organism evidence="2 3">
    <name type="scientific">Leptospira biflexa serovar Patoc (strain Patoc 1 / ATCC 23582 / Paris)</name>
    <dbReference type="NCBI Taxonomy" id="456481"/>
    <lineage>
        <taxon>Bacteria</taxon>
        <taxon>Pseudomonadati</taxon>
        <taxon>Spirochaetota</taxon>
        <taxon>Spirochaetia</taxon>
        <taxon>Leptospirales</taxon>
        <taxon>Leptospiraceae</taxon>
        <taxon>Leptospira</taxon>
    </lineage>
</organism>
<dbReference type="InterPro" id="IPR006860">
    <property type="entry name" value="FecR"/>
</dbReference>
<evidence type="ECO:0000313" key="2">
    <source>
        <dbReference type="EMBL" id="ABZ99364.1"/>
    </source>
</evidence>
<dbReference type="PANTHER" id="PTHR38731">
    <property type="entry name" value="LIPL45-RELATED LIPOPROTEIN-RELATED"/>
    <property type="match status" value="1"/>
</dbReference>
<dbReference type="HOGENOM" id="CLU_1198567_0_0_12"/>
<reference evidence="2 3" key="1">
    <citation type="journal article" date="2008" name="PLoS ONE">
        <title>Genome sequence of the saprophyte Leptospira biflexa provides insights into the evolution of Leptospira and the pathogenesis of leptospirosis.</title>
        <authorList>
            <person name="Picardeau M."/>
            <person name="Bulach D.M."/>
            <person name="Bouchier C."/>
            <person name="Zuerner R.L."/>
            <person name="Zidane N."/>
            <person name="Wilson P.J."/>
            <person name="Creno S."/>
            <person name="Kuczek E.S."/>
            <person name="Bommezzadri S."/>
            <person name="Davis J.C."/>
            <person name="McGrath A."/>
            <person name="Johnson M.J."/>
            <person name="Boursaux-Eude C."/>
            <person name="Seemann T."/>
            <person name="Rouy Z."/>
            <person name="Coppel R.L."/>
            <person name="Rood J.I."/>
            <person name="Lajus A."/>
            <person name="Davies J.K."/>
            <person name="Medigue C."/>
            <person name="Adler B."/>
        </authorList>
    </citation>
    <scope>NUCLEOTIDE SEQUENCE [LARGE SCALE GENOMIC DNA]</scope>
    <source>
        <strain evidence="3">Patoc 1 / ATCC 23582 / Paris</strain>
    </source>
</reference>
<dbReference type="KEGG" id="lbi:LEPBI_I3299"/>
<name>B0SQW7_LEPBP</name>
<dbReference type="AlphaFoldDB" id="B0SQW7"/>
<dbReference type="EMBL" id="CP000786">
    <property type="protein sequence ID" value="ABZ99364.1"/>
    <property type="molecule type" value="Genomic_DNA"/>
</dbReference>
<sequence>MIIYFHMVVRVIMSLKIPLTILFSLLTTVSLFAEEFAVATFTRGKVSFLSASDTSKLWKTLKVNDVLKPGDRIKTGNGSKVDFLYQETEIRIQPNTDFTLKEWNSDKKEAKAFVQNGAAWFRVNNFKKGSFEVSTPTTTAGVRGTAFGVFFEEKEKTGYTCVCEGLVNINGEDFAKGTGGAKKVGATELEKKQYKDIITKDGATILLKEKRKEFPMLNRCLPCHKPIGWEDKSFTPDETYGNK</sequence>